<name>A0AAW1JMT9_SAPOF</name>
<dbReference type="AlphaFoldDB" id="A0AAW1JMT9"/>
<dbReference type="Proteomes" id="UP001443914">
    <property type="component" value="Unassembled WGS sequence"/>
</dbReference>
<sequence length="210" mass="23677">MDTKESRCIFCNGEDELESLSHIFRDCDFVCRIWAASSLGINSKSDEESSVQCWVTNWFNYLAKRDDQERSLIEFLALAQAIWDARNEIRFGRASPNPNAILKRAEENGRVAAQGRKLRAEKMVEPCETTEVGLDDEDMDQISSIRNGPPSLFIGIRGSCPMLQVKVDAAWTSNQRAAIGWVVIDAGMEIFAWSRRIWAQNSIQAEAIAL</sequence>
<evidence type="ECO:0000313" key="2">
    <source>
        <dbReference type="Proteomes" id="UP001443914"/>
    </source>
</evidence>
<keyword evidence="2" id="KW-1185">Reference proteome</keyword>
<accession>A0AAW1JMT9</accession>
<comment type="caution">
    <text evidence="1">The sequence shown here is derived from an EMBL/GenBank/DDBJ whole genome shotgun (WGS) entry which is preliminary data.</text>
</comment>
<gene>
    <name evidence="1" type="ORF">RND81_07G125300</name>
</gene>
<reference evidence="1" key="1">
    <citation type="submission" date="2024-03" db="EMBL/GenBank/DDBJ databases">
        <title>WGS assembly of Saponaria officinalis var. Norfolk2.</title>
        <authorList>
            <person name="Jenkins J."/>
            <person name="Shu S."/>
            <person name="Grimwood J."/>
            <person name="Barry K."/>
            <person name="Goodstein D."/>
            <person name="Schmutz J."/>
            <person name="Leebens-Mack J."/>
            <person name="Osbourn A."/>
        </authorList>
    </citation>
    <scope>NUCLEOTIDE SEQUENCE [LARGE SCALE GENOMIC DNA]</scope>
    <source>
        <strain evidence="1">JIC</strain>
    </source>
</reference>
<evidence type="ECO:0008006" key="3">
    <source>
        <dbReference type="Google" id="ProtNLM"/>
    </source>
</evidence>
<proteinExistence type="predicted"/>
<evidence type="ECO:0000313" key="1">
    <source>
        <dbReference type="EMBL" id="KAK9706449.1"/>
    </source>
</evidence>
<organism evidence="1 2">
    <name type="scientific">Saponaria officinalis</name>
    <name type="common">Common soapwort</name>
    <name type="synonym">Lychnis saponaria</name>
    <dbReference type="NCBI Taxonomy" id="3572"/>
    <lineage>
        <taxon>Eukaryota</taxon>
        <taxon>Viridiplantae</taxon>
        <taxon>Streptophyta</taxon>
        <taxon>Embryophyta</taxon>
        <taxon>Tracheophyta</taxon>
        <taxon>Spermatophyta</taxon>
        <taxon>Magnoliopsida</taxon>
        <taxon>eudicotyledons</taxon>
        <taxon>Gunneridae</taxon>
        <taxon>Pentapetalae</taxon>
        <taxon>Caryophyllales</taxon>
        <taxon>Caryophyllaceae</taxon>
        <taxon>Caryophylleae</taxon>
        <taxon>Saponaria</taxon>
    </lineage>
</organism>
<dbReference type="EMBL" id="JBDFQZ010000007">
    <property type="protein sequence ID" value="KAK9706449.1"/>
    <property type="molecule type" value="Genomic_DNA"/>
</dbReference>
<protein>
    <recommendedName>
        <fullName evidence="3">Reverse transcriptase zinc-binding domain-containing protein</fullName>
    </recommendedName>
</protein>